<feature type="compositionally biased region" description="Basic and acidic residues" evidence="2">
    <location>
        <begin position="330"/>
        <end position="343"/>
    </location>
</feature>
<dbReference type="RefSeq" id="XP_028868887.1">
    <property type="nucleotide sequence ID" value="XM_029013054.1"/>
</dbReference>
<evidence type="ECO:0000256" key="2">
    <source>
        <dbReference type="SAM" id="MobiDB-lite"/>
    </source>
</evidence>
<sequence>MALHGFAPISSSLYLTKRARLSDALVKDREINEQGVAANDVTDLSYSSNRMQTKSGVPPTSDDYELHRGLVELARRRLKFASFDTYSDDTRATACDGLEEGINFLSQQRCISEVSAQMDAGRYFPESQRKSAPLIGRINDIASIVNLDGSARGKSVLSKRVAAGADSIETLIGPLSANEVAHLLLLAQKLKETNQIDDTLERNIEMSSNMWKQTGKVPNVVATAVVASLYEGKAYQCATCGIRFSTYDARSRHSLSHEEVRRDLLWSTLDEWISTPHLPSSVRSGQKVMMTLKGISSALLNDSLSVSSNLKWLCEALFWRVGAEKTTKDVEMESDAPIDKTDEISGSSKQSQDDSMQSLWSWGTMKDCRGTPIANTDGRSVGTIGVESDVHILLETCHKVKFNVSRCKANVPFPVNFADLTRKCCVICHDVLEVEFSAAYNCYTYADTTCFKLDGSYIKRAFQDEQLSCKILLATNGLSDMEDPFLVLRKSAAFTLVKSALNAWSNEESVGRSGKEFVTTGGATVPPDRKTLWPDNQQLTGELAQKWSGPFAAASGTHGIPNSLMYAHSHCVRFFLNAHTRRAKTLTDGNPCARDIASISLL</sequence>
<evidence type="ECO:0000259" key="3">
    <source>
        <dbReference type="PROSITE" id="PS50157"/>
    </source>
</evidence>
<accession>A0A2H6KI26</accession>
<dbReference type="PROSITE" id="PS50157">
    <property type="entry name" value="ZINC_FINGER_C2H2_2"/>
    <property type="match status" value="1"/>
</dbReference>
<keyword evidence="1" id="KW-0863">Zinc-finger</keyword>
<dbReference type="Proteomes" id="UP000236319">
    <property type="component" value="Unassembled WGS sequence"/>
</dbReference>
<protein>
    <submittedName>
        <fullName evidence="4">Inner membrane</fullName>
    </submittedName>
</protein>
<dbReference type="PROSITE" id="PS00028">
    <property type="entry name" value="ZINC_FINGER_C2H2_1"/>
    <property type="match status" value="1"/>
</dbReference>
<evidence type="ECO:0000256" key="1">
    <source>
        <dbReference type="PROSITE-ProRule" id="PRU00042"/>
    </source>
</evidence>
<organism evidence="4 5">
    <name type="scientific">Babesia ovata</name>
    <dbReference type="NCBI Taxonomy" id="189622"/>
    <lineage>
        <taxon>Eukaryota</taxon>
        <taxon>Sar</taxon>
        <taxon>Alveolata</taxon>
        <taxon>Apicomplexa</taxon>
        <taxon>Aconoidasida</taxon>
        <taxon>Piroplasmida</taxon>
        <taxon>Babesiidae</taxon>
        <taxon>Babesia</taxon>
    </lineage>
</organism>
<keyword evidence="1" id="KW-0479">Metal-binding</keyword>
<dbReference type="GO" id="GO:0008270">
    <property type="term" value="F:zinc ion binding"/>
    <property type="evidence" value="ECO:0007669"/>
    <property type="project" value="UniProtKB-KW"/>
</dbReference>
<proteinExistence type="predicted"/>
<feature type="region of interest" description="Disordered" evidence="2">
    <location>
        <begin position="330"/>
        <end position="354"/>
    </location>
</feature>
<dbReference type="GeneID" id="39876414"/>
<keyword evidence="1" id="KW-0862">Zinc</keyword>
<reference evidence="4 5" key="1">
    <citation type="journal article" date="2017" name="BMC Genomics">
        <title>Whole-genome assembly of Babesia ovata and comparative genomics between closely related pathogens.</title>
        <authorList>
            <person name="Yamagishi J."/>
            <person name="Asada M."/>
            <person name="Hakimi H."/>
            <person name="Tanaka T.Q."/>
            <person name="Sugimoto C."/>
            <person name="Kawazu S."/>
        </authorList>
    </citation>
    <scope>NUCLEOTIDE SEQUENCE [LARGE SCALE GENOMIC DNA]</scope>
    <source>
        <strain evidence="4 5">Miyake</strain>
    </source>
</reference>
<dbReference type="AlphaFoldDB" id="A0A2H6KI26"/>
<dbReference type="VEuPathDB" id="PiroplasmaDB:BOVATA_041370"/>
<name>A0A2H6KI26_9APIC</name>
<comment type="caution">
    <text evidence="4">The sequence shown here is derived from an EMBL/GenBank/DDBJ whole genome shotgun (WGS) entry which is preliminary data.</text>
</comment>
<keyword evidence="5" id="KW-1185">Reference proteome</keyword>
<dbReference type="OrthoDB" id="364799at2759"/>
<dbReference type="EMBL" id="BDSA01000006">
    <property type="protein sequence ID" value="GBE62644.1"/>
    <property type="molecule type" value="Genomic_DNA"/>
</dbReference>
<evidence type="ECO:0000313" key="4">
    <source>
        <dbReference type="EMBL" id="GBE62644.1"/>
    </source>
</evidence>
<feature type="compositionally biased region" description="Low complexity" evidence="2">
    <location>
        <begin position="345"/>
        <end position="354"/>
    </location>
</feature>
<evidence type="ECO:0000313" key="5">
    <source>
        <dbReference type="Proteomes" id="UP000236319"/>
    </source>
</evidence>
<feature type="domain" description="C2H2-type" evidence="3">
    <location>
        <begin position="235"/>
        <end position="262"/>
    </location>
</feature>
<dbReference type="InterPro" id="IPR013087">
    <property type="entry name" value="Znf_C2H2_type"/>
</dbReference>
<gene>
    <name evidence="4" type="ORF">BOVATA_041370</name>
</gene>